<dbReference type="EMBL" id="NBII01000008">
    <property type="protein sequence ID" value="PAV16636.1"/>
    <property type="molecule type" value="Genomic_DNA"/>
</dbReference>
<comment type="caution">
    <text evidence="3">The sequence shown here is derived from an EMBL/GenBank/DDBJ whole genome shotgun (WGS) entry which is preliminary data.</text>
</comment>
<dbReference type="OrthoDB" id="3362246at2759"/>
<dbReference type="PANTHER" id="PTHR37487:SF2">
    <property type="entry name" value="EXPRESSED PROTEIN"/>
    <property type="match status" value="1"/>
</dbReference>
<evidence type="ECO:0000313" key="3">
    <source>
        <dbReference type="EMBL" id="PAV16636.1"/>
    </source>
</evidence>
<evidence type="ECO:0000256" key="1">
    <source>
        <dbReference type="SAM" id="MobiDB-lite"/>
    </source>
</evidence>
<evidence type="ECO:0000256" key="2">
    <source>
        <dbReference type="SAM" id="SignalP"/>
    </source>
</evidence>
<feature type="signal peptide" evidence="2">
    <location>
        <begin position="1"/>
        <end position="19"/>
    </location>
</feature>
<feature type="region of interest" description="Disordered" evidence="1">
    <location>
        <begin position="105"/>
        <end position="162"/>
    </location>
</feature>
<dbReference type="STRING" id="2282107.A0A286UAR2"/>
<dbReference type="AlphaFoldDB" id="A0A286UAR2"/>
<organism evidence="3 4">
    <name type="scientific">Pyrrhoderma noxium</name>
    <dbReference type="NCBI Taxonomy" id="2282107"/>
    <lineage>
        <taxon>Eukaryota</taxon>
        <taxon>Fungi</taxon>
        <taxon>Dikarya</taxon>
        <taxon>Basidiomycota</taxon>
        <taxon>Agaricomycotina</taxon>
        <taxon>Agaricomycetes</taxon>
        <taxon>Hymenochaetales</taxon>
        <taxon>Hymenochaetaceae</taxon>
        <taxon>Pyrrhoderma</taxon>
    </lineage>
</organism>
<gene>
    <name evidence="3" type="ORF">PNOK_0825600</name>
</gene>
<dbReference type="Proteomes" id="UP000217199">
    <property type="component" value="Unassembled WGS sequence"/>
</dbReference>
<dbReference type="InParanoid" id="A0A286UAR2"/>
<dbReference type="PANTHER" id="PTHR37487">
    <property type="entry name" value="CHROMOSOME 1, WHOLE GENOME SHOTGUN SEQUENCE"/>
    <property type="match status" value="1"/>
</dbReference>
<accession>A0A286UAR2</accession>
<sequence>MKSFALLSVLTTLATTAYGLTINTPSSIVQCEPSLLSWSDGTAPYYLSILPGGETTATALESFSSTSDTSYTWTVDIASGTSITLSIKDSTGTVAYSDTITIQSSSDSSCLSSSSASGTSSGSTSTGTSGTTATGTSSTGTATGSSTGTSTSSSSSSSSSSGAIRGSSMNAGILAGVMGVIVGSSARRSCCTIIYKQGNFAIWATKRLSTIYYHSHLLN</sequence>
<name>A0A286UAR2_9AGAM</name>
<proteinExistence type="predicted"/>
<keyword evidence="4" id="KW-1185">Reference proteome</keyword>
<protein>
    <submittedName>
        <fullName evidence="3">Uncharacterized protein</fullName>
    </submittedName>
</protein>
<evidence type="ECO:0000313" key="4">
    <source>
        <dbReference type="Proteomes" id="UP000217199"/>
    </source>
</evidence>
<reference evidence="3 4" key="1">
    <citation type="journal article" date="2017" name="Mol. Ecol.">
        <title>Comparative and population genomic landscape of Phellinus noxius: A hypervariable fungus causing root rot in trees.</title>
        <authorList>
            <person name="Chung C.L."/>
            <person name="Lee T.J."/>
            <person name="Akiba M."/>
            <person name="Lee H.H."/>
            <person name="Kuo T.H."/>
            <person name="Liu D."/>
            <person name="Ke H.M."/>
            <person name="Yokoi T."/>
            <person name="Roa M.B."/>
            <person name="Lu M.J."/>
            <person name="Chang Y.Y."/>
            <person name="Ann P.J."/>
            <person name="Tsai J.N."/>
            <person name="Chen C.Y."/>
            <person name="Tzean S.S."/>
            <person name="Ota Y."/>
            <person name="Hattori T."/>
            <person name="Sahashi N."/>
            <person name="Liou R.F."/>
            <person name="Kikuchi T."/>
            <person name="Tsai I.J."/>
        </authorList>
    </citation>
    <scope>NUCLEOTIDE SEQUENCE [LARGE SCALE GENOMIC DNA]</scope>
    <source>
        <strain evidence="3 4">FFPRI411160</strain>
    </source>
</reference>
<keyword evidence="2" id="KW-0732">Signal</keyword>
<feature type="chain" id="PRO_5013904333" evidence="2">
    <location>
        <begin position="20"/>
        <end position="219"/>
    </location>
</feature>